<keyword evidence="2" id="KW-1185">Reference proteome</keyword>
<accession>A0ACC0GQP8</accession>
<comment type="caution">
    <text evidence="1">The sequence shown here is derived from an EMBL/GenBank/DDBJ whole genome shotgun (WGS) entry which is preliminary data.</text>
</comment>
<dbReference type="EMBL" id="CM045766">
    <property type="protein sequence ID" value="KAI8003475.1"/>
    <property type="molecule type" value="Genomic_DNA"/>
</dbReference>
<evidence type="ECO:0000313" key="1">
    <source>
        <dbReference type="EMBL" id="KAI8003475.1"/>
    </source>
</evidence>
<evidence type="ECO:0000313" key="2">
    <source>
        <dbReference type="Proteomes" id="UP001060215"/>
    </source>
</evidence>
<name>A0ACC0GQP8_9ERIC</name>
<proteinExistence type="predicted"/>
<gene>
    <name evidence="1" type="ORF">LOK49_LG08G01705</name>
</gene>
<reference evidence="1 2" key="1">
    <citation type="journal article" date="2022" name="Plant J.">
        <title>Chromosome-level genome of Camellia lanceoleosa provides a valuable resource for understanding genome evolution and self-incompatibility.</title>
        <authorList>
            <person name="Gong W."/>
            <person name="Xiao S."/>
            <person name="Wang L."/>
            <person name="Liao Z."/>
            <person name="Chang Y."/>
            <person name="Mo W."/>
            <person name="Hu G."/>
            <person name="Li W."/>
            <person name="Zhao G."/>
            <person name="Zhu H."/>
            <person name="Hu X."/>
            <person name="Ji K."/>
            <person name="Xiang X."/>
            <person name="Song Q."/>
            <person name="Yuan D."/>
            <person name="Jin S."/>
            <person name="Zhang L."/>
        </authorList>
    </citation>
    <scope>NUCLEOTIDE SEQUENCE [LARGE SCALE GENOMIC DNA]</scope>
    <source>
        <strain evidence="1">SQ_2022a</strain>
    </source>
</reference>
<dbReference type="Proteomes" id="UP001060215">
    <property type="component" value="Chromosome 9"/>
</dbReference>
<sequence length="283" mass="32591">MLNFVVKLYDASLRRHCNREPQHDRQEVEVHIIGSAVRQIFHFFEGGQLKVIGISGYRPVMVREALKDQSVKRGLFNLVISVRVQEDYGICEVQNSIAQEIHRITGTDISLPIDEALKPYNFLLFLDCRNQIIDLHDLKIPEHGSVVLASRLGNVYNIMLVDHEIRMEDHQRPWSFFWKNVANFPFLKIEPIASQLVELCHSHLLAFILLTRALKAVTDVRVWQHALGELSSSSFSPLMKGRSHEVMVVVLKLVWEREGIVTRHCIKHLCTSVTKDIKLEKTS</sequence>
<protein>
    <submittedName>
        <fullName evidence="1">Disease resistance protein</fullName>
    </submittedName>
</protein>
<organism evidence="1 2">
    <name type="scientific">Camellia lanceoleosa</name>
    <dbReference type="NCBI Taxonomy" id="1840588"/>
    <lineage>
        <taxon>Eukaryota</taxon>
        <taxon>Viridiplantae</taxon>
        <taxon>Streptophyta</taxon>
        <taxon>Embryophyta</taxon>
        <taxon>Tracheophyta</taxon>
        <taxon>Spermatophyta</taxon>
        <taxon>Magnoliopsida</taxon>
        <taxon>eudicotyledons</taxon>
        <taxon>Gunneridae</taxon>
        <taxon>Pentapetalae</taxon>
        <taxon>asterids</taxon>
        <taxon>Ericales</taxon>
        <taxon>Theaceae</taxon>
        <taxon>Camellia</taxon>
    </lineage>
</organism>